<keyword evidence="2 4" id="KW-0378">Hydrolase</keyword>
<comment type="similarity">
    <text evidence="1">Belongs to the 'GDXG' lipolytic enzyme family.</text>
</comment>
<name>A0ABU4JD87_9FLAO</name>
<protein>
    <submittedName>
        <fullName evidence="4">Alpha/beta hydrolase</fullName>
    </submittedName>
</protein>
<dbReference type="InterPro" id="IPR002168">
    <property type="entry name" value="Lipase_GDXG_HIS_AS"/>
</dbReference>
<evidence type="ECO:0000256" key="2">
    <source>
        <dbReference type="ARBA" id="ARBA00022801"/>
    </source>
</evidence>
<reference evidence="4 5" key="1">
    <citation type="submission" date="2023-11" db="EMBL/GenBank/DDBJ databases">
        <title>First isolation, identification, and characterization of non-pathogenic Epilithonimonas ginsengisoli isolated from diseased farmed rainbow trout (Oncorhynchus mykiss) in Chile.</title>
        <authorList>
            <person name="Miranda C.D."/>
            <person name="Irgang R."/>
            <person name="Concha C."/>
            <person name="Rojas R."/>
            <person name="Avendano R."/>
        </authorList>
    </citation>
    <scope>NUCLEOTIDE SEQUENCE [LARGE SCALE GENOMIC DNA]</scope>
    <source>
        <strain evidence="4 5">FP99</strain>
    </source>
</reference>
<dbReference type="Proteomes" id="UP001204439">
    <property type="component" value="Unassembled WGS sequence"/>
</dbReference>
<proteinExistence type="inferred from homology"/>
<dbReference type="RefSeq" id="WP_063968910.1">
    <property type="nucleotide sequence ID" value="NZ_JAMXLT020000002.1"/>
</dbReference>
<gene>
    <name evidence="4" type="ORF">NG800_001830</name>
</gene>
<keyword evidence="5" id="KW-1185">Reference proteome</keyword>
<dbReference type="InterPro" id="IPR050300">
    <property type="entry name" value="GDXG_lipolytic_enzyme"/>
</dbReference>
<organism evidence="4 5">
    <name type="scientific">Epilithonimonas ginsengisoli</name>
    <dbReference type="NCBI Taxonomy" id="1245592"/>
    <lineage>
        <taxon>Bacteria</taxon>
        <taxon>Pseudomonadati</taxon>
        <taxon>Bacteroidota</taxon>
        <taxon>Flavobacteriia</taxon>
        <taxon>Flavobacteriales</taxon>
        <taxon>Weeksellaceae</taxon>
        <taxon>Chryseobacterium group</taxon>
        <taxon>Epilithonimonas</taxon>
    </lineage>
</organism>
<feature type="domain" description="BD-FAE-like" evidence="3">
    <location>
        <begin position="43"/>
        <end position="272"/>
    </location>
</feature>
<dbReference type="InterPro" id="IPR049492">
    <property type="entry name" value="BD-FAE-like_dom"/>
</dbReference>
<dbReference type="PANTHER" id="PTHR48081:SF13">
    <property type="entry name" value="ALPHA_BETA HYDROLASE"/>
    <property type="match status" value="1"/>
</dbReference>
<dbReference type="InterPro" id="IPR029058">
    <property type="entry name" value="AB_hydrolase_fold"/>
</dbReference>
<dbReference type="SUPFAM" id="SSF53474">
    <property type="entry name" value="alpha/beta-Hydrolases"/>
    <property type="match status" value="1"/>
</dbReference>
<dbReference type="Pfam" id="PF20434">
    <property type="entry name" value="BD-FAE"/>
    <property type="match status" value="1"/>
</dbReference>
<sequence>MKWKLSIIMILCLTFFKSQNTISEVSKIPDVTYKTSDSIDHKLDIYLPEQSNKKFPVLIFLHGGGWIGGDKAFPEKFYMNDFILKFVQNGYAVVSVNYTLLDKNTNFPKPVEDSKEAVRWIRANADKYNFDEKNIGIWGASAGAQIGMVAAYSNDEQFSANSSFPNYSSKVNYVIDYFGPSDLNKLLRTEEAGFKIFIFKLIFPKIYKMRNDMIRGFTTKDIKEQKQEAIAGLKVYSPVTYIDQNSVPTLMIHGNKDRIVPFSQSEILKKKLDDNNVKNELIPIDKANHGLNEEAGHQLMLKRTLEFMKQNTH</sequence>
<dbReference type="Gene3D" id="3.40.50.1820">
    <property type="entry name" value="alpha/beta hydrolase"/>
    <property type="match status" value="1"/>
</dbReference>
<accession>A0ABU4JD87</accession>
<dbReference type="EMBL" id="JAMXLT020000002">
    <property type="protein sequence ID" value="MDW8547630.1"/>
    <property type="molecule type" value="Genomic_DNA"/>
</dbReference>
<evidence type="ECO:0000313" key="5">
    <source>
        <dbReference type="Proteomes" id="UP001204439"/>
    </source>
</evidence>
<dbReference type="PANTHER" id="PTHR48081">
    <property type="entry name" value="AB HYDROLASE SUPERFAMILY PROTEIN C4A8.06C"/>
    <property type="match status" value="1"/>
</dbReference>
<dbReference type="PROSITE" id="PS01173">
    <property type="entry name" value="LIPASE_GDXG_HIS"/>
    <property type="match status" value="1"/>
</dbReference>
<dbReference type="GO" id="GO:0016787">
    <property type="term" value="F:hydrolase activity"/>
    <property type="evidence" value="ECO:0007669"/>
    <property type="project" value="UniProtKB-KW"/>
</dbReference>
<comment type="caution">
    <text evidence="4">The sequence shown here is derived from an EMBL/GenBank/DDBJ whole genome shotgun (WGS) entry which is preliminary data.</text>
</comment>
<evidence type="ECO:0000256" key="1">
    <source>
        <dbReference type="ARBA" id="ARBA00010515"/>
    </source>
</evidence>
<evidence type="ECO:0000313" key="4">
    <source>
        <dbReference type="EMBL" id="MDW8547630.1"/>
    </source>
</evidence>
<evidence type="ECO:0000259" key="3">
    <source>
        <dbReference type="Pfam" id="PF20434"/>
    </source>
</evidence>